<evidence type="ECO:0000313" key="8">
    <source>
        <dbReference type="Proteomes" id="UP000051547"/>
    </source>
</evidence>
<keyword evidence="4 6" id="KW-1133">Transmembrane helix</keyword>
<feature type="transmembrane region" description="Helical" evidence="6">
    <location>
        <begin position="74"/>
        <end position="95"/>
    </location>
</feature>
<keyword evidence="3 6" id="KW-0812">Transmembrane</keyword>
<dbReference type="PANTHER" id="PTHR43461:SF1">
    <property type="entry name" value="TRANSMEMBRANE PROTEIN 256"/>
    <property type="match status" value="1"/>
</dbReference>
<evidence type="ECO:0000256" key="4">
    <source>
        <dbReference type="ARBA" id="ARBA00022989"/>
    </source>
</evidence>
<dbReference type="Pfam" id="PF04241">
    <property type="entry name" value="DUF423"/>
    <property type="match status" value="1"/>
</dbReference>
<evidence type="ECO:0000256" key="3">
    <source>
        <dbReference type="ARBA" id="ARBA00022692"/>
    </source>
</evidence>
<dbReference type="PANTHER" id="PTHR43461">
    <property type="entry name" value="TRANSMEMBRANE PROTEIN 256"/>
    <property type="match status" value="1"/>
</dbReference>
<evidence type="ECO:0000256" key="2">
    <source>
        <dbReference type="ARBA" id="ARBA00009694"/>
    </source>
</evidence>
<dbReference type="InterPro" id="IPR006696">
    <property type="entry name" value="DUF423"/>
</dbReference>
<feature type="transmembrane region" description="Helical" evidence="6">
    <location>
        <begin position="101"/>
        <end position="121"/>
    </location>
</feature>
<gene>
    <name evidence="7" type="ORF">ABR72_02570</name>
</gene>
<name>A0A0R2T8I6_9GAMM</name>
<evidence type="ECO:0000256" key="6">
    <source>
        <dbReference type="SAM" id="Phobius"/>
    </source>
</evidence>
<keyword evidence="5 6" id="KW-0472">Membrane</keyword>
<protein>
    <recommendedName>
        <fullName evidence="9">DUF423 domain-containing protein</fullName>
    </recommendedName>
</protein>
<evidence type="ECO:0008006" key="9">
    <source>
        <dbReference type="Google" id="ProtNLM"/>
    </source>
</evidence>
<dbReference type="Proteomes" id="UP000051547">
    <property type="component" value="Unassembled WGS sequence"/>
</dbReference>
<comment type="caution">
    <text evidence="7">The sequence shown here is derived from an EMBL/GenBank/DDBJ whole genome shotgun (WGS) entry which is preliminary data.</text>
</comment>
<proteinExistence type="inferred from homology"/>
<evidence type="ECO:0000256" key="5">
    <source>
        <dbReference type="ARBA" id="ARBA00023136"/>
    </source>
</evidence>
<dbReference type="EMBL" id="LIBE01000256">
    <property type="protein sequence ID" value="KRO81794.1"/>
    <property type="molecule type" value="Genomic_DNA"/>
</dbReference>
<comment type="subcellular location">
    <subcellularLocation>
        <location evidence="1">Membrane</location>
        <topology evidence="1">Multi-pass membrane protein</topology>
    </subcellularLocation>
</comment>
<accession>A0A0R2T8I6</accession>
<dbReference type="AlphaFoldDB" id="A0A0R2T8I6"/>
<comment type="similarity">
    <text evidence="2">Belongs to the UPF0382 family.</text>
</comment>
<dbReference type="GO" id="GO:0005886">
    <property type="term" value="C:plasma membrane"/>
    <property type="evidence" value="ECO:0007669"/>
    <property type="project" value="TreeGrafter"/>
</dbReference>
<reference evidence="7 8" key="1">
    <citation type="submission" date="2015-10" db="EMBL/GenBank/DDBJ databases">
        <title>Metagenome-Assembled Genomes uncover a global brackish microbiome.</title>
        <authorList>
            <person name="Hugerth L.W."/>
            <person name="Larsson J."/>
            <person name="Alneberg J."/>
            <person name="Lindh M.V."/>
            <person name="Legrand C."/>
            <person name="Pinhassi J."/>
            <person name="Andersson A.F."/>
        </authorList>
    </citation>
    <scope>NUCLEOTIDE SEQUENCE [LARGE SCALE GENOMIC DNA]</scope>
    <source>
        <strain evidence="7">BACL4 MAG-120920-bin41</strain>
    </source>
</reference>
<organism evidence="7 8">
    <name type="scientific">OM182 bacterium BACL3 MAG-120920-bin41</name>
    <dbReference type="NCBI Taxonomy" id="1655580"/>
    <lineage>
        <taxon>Bacteria</taxon>
        <taxon>Pseudomonadati</taxon>
        <taxon>Pseudomonadota</taxon>
        <taxon>Gammaproteobacteria</taxon>
        <taxon>OMG group</taxon>
        <taxon>OM182 clade</taxon>
    </lineage>
</organism>
<feature type="transmembrane region" description="Helical" evidence="6">
    <location>
        <begin position="42"/>
        <end position="62"/>
    </location>
</feature>
<evidence type="ECO:0000256" key="1">
    <source>
        <dbReference type="ARBA" id="ARBA00004141"/>
    </source>
</evidence>
<sequence>MPNLFLTLAGINGFLAVGIGAFGAHALRDRLTPELASTFQTGVQYHMFHTLALFGVGLLLLAMPQATLPRISGYLFTVGIALFSGSLYVLAISGIRWLGAITPLGGLCFLAAWGCLAWFGATSQLQS</sequence>
<evidence type="ECO:0000313" key="7">
    <source>
        <dbReference type="EMBL" id="KRO81794.1"/>
    </source>
</evidence>